<accession>A0ABQ6YAZ6</accession>
<dbReference type="InterPro" id="IPR012292">
    <property type="entry name" value="Globin/Proto"/>
</dbReference>
<dbReference type="InterPro" id="IPR009050">
    <property type="entry name" value="Globin-like_sf"/>
</dbReference>
<dbReference type="Gene3D" id="1.10.490.10">
    <property type="entry name" value="Globins"/>
    <property type="match status" value="1"/>
</dbReference>
<comment type="caution">
    <text evidence="1">The sequence shown here is derived from an EMBL/GenBank/DDBJ whole genome shotgun (WGS) entry which is preliminary data.</text>
</comment>
<evidence type="ECO:0008006" key="3">
    <source>
        <dbReference type="Google" id="ProtNLM"/>
    </source>
</evidence>
<evidence type="ECO:0000313" key="1">
    <source>
        <dbReference type="EMBL" id="KAF0807099.1"/>
    </source>
</evidence>
<protein>
    <recommendedName>
        <fullName evidence="3">Hemoglobin</fullName>
    </recommendedName>
</protein>
<dbReference type="EMBL" id="AQPF01000005">
    <property type="protein sequence ID" value="KAF0807099.1"/>
    <property type="molecule type" value="Genomic_DNA"/>
</dbReference>
<sequence length="146" mass="17029">MSERQRVRLFQPGIAEQKAASGRPDLDSPERIDRMVSLFYQRILEDPLLAPVFLDVARIDLDEHLPLIAAFWKKLLLGDDRYNRHMMAKHRAVDDKAPLTGAHHERWLALFVANLDEHFEGPLTDRARHLAARIIDNLYEQLSQRR</sequence>
<organism evidence="1 2">
    <name type="scientific">Alcanivorax xiamenensis</name>
    <dbReference type="NCBI Taxonomy" id="1177156"/>
    <lineage>
        <taxon>Bacteria</taxon>
        <taxon>Pseudomonadati</taxon>
        <taxon>Pseudomonadota</taxon>
        <taxon>Gammaproteobacteria</taxon>
        <taxon>Oceanospirillales</taxon>
        <taxon>Alcanivoracaceae</taxon>
        <taxon>Alcanivorax</taxon>
    </lineage>
</organism>
<proteinExistence type="predicted"/>
<gene>
    <name evidence="1" type="ORF">A6D6_01098</name>
</gene>
<dbReference type="Proteomes" id="UP000771797">
    <property type="component" value="Unassembled WGS sequence"/>
</dbReference>
<reference evidence="1 2" key="1">
    <citation type="submission" date="2012-09" db="EMBL/GenBank/DDBJ databases">
        <title>Genome Sequence of alkane-degrading Bacterium Alcanivorax sp. 6-D-6.</title>
        <authorList>
            <person name="Lai Q."/>
            <person name="Shao Z."/>
        </authorList>
    </citation>
    <scope>NUCLEOTIDE SEQUENCE [LARGE SCALE GENOMIC DNA]</scope>
    <source>
        <strain evidence="1 2">6-D-6</strain>
    </source>
</reference>
<keyword evidence="2" id="KW-1185">Reference proteome</keyword>
<dbReference type="CDD" id="cd08916">
    <property type="entry name" value="TrHb3_P"/>
    <property type="match status" value="1"/>
</dbReference>
<dbReference type="SUPFAM" id="SSF46458">
    <property type="entry name" value="Globin-like"/>
    <property type="match status" value="1"/>
</dbReference>
<name>A0ABQ6YAZ6_9GAMM</name>
<evidence type="ECO:0000313" key="2">
    <source>
        <dbReference type="Proteomes" id="UP000771797"/>
    </source>
</evidence>
<dbReference type="RefSeq" id="WP_133490542.1">
    <property type="nucleotide sequence ID" value="NZ_AQPF01000005.1"/>
</dbReference>